<dbReference type="PANTHER" id="PTHR45625:SF4">
    <property type="entry name" value="PEPTIDYLPROLYL ISOMERASE DOMAIN AND WD REPEAT-CONTAINING PROTEIN 1"/>
    <property type="match status" value="1"/>
</dbReference>
<dbReference type="PROSITE" id="PS50072">
    <property type="entry name" value="CSA_PPIASE_2"/>
    <property type="match status" value="1"/>
</dbReference>
<sequence>MKYFGLLLIATLLFVSHASAQNPKVEITTSLGNIELEIFEDRAPITSKYFLENIDNNIFQNACFYRVVRMNNQPNNDIKIEVIQGGLYFDSIVDQKPTIAHETTKETGVLHTDGVISMARNQPGSASTEFFICVGDQPNLDYEGMRNRDGQGFAAFGKVCKGLDVVKLIQQQKNDEQMLVERIDILSIIRK</sequence>
<feature type="signal peptide" evidence="4">
    <location>
        <begin position="1"/>
        <end position="20"/>
    </location>
</feature>
<dbReference type="EMBL" id="MVDD01000003">
    <property type="protein sequence ID" value="PKQ64477.1"/>
    <property type="molecule type" value="Genomic_DNA"/>
</dbReference>
<evidence type="ECO:0000256" key="2">
    <source>
        <dbReference type="ARBA" id="ARBA00023110"/>
    </source>
</evidence>
<dbReference type="EC" id="5.2.1.8" evidence="1"/>
<protein>
    <recommendedName>
        <fullName evidence="1">peptidylprolyl isomerase</fullName>
        <ecNumber evidence="1">5.2.1.8</ecNumber>
    </recommendedName>
</protein>
<feature type="domain" description="PPIase cyclophilin-type" evidence="5">
    <location>
        <begin position="29"/>
        <end position="191"/>
    </location>
</feature>
<organism evidence="6 7">
    <name type="scientific">Labilibaculum filiforme</name>
    <dbReference type="NCBI Taxonomy" id="1940526"/>
    <lineage>
        <taxon>Bacteria</taxon>
        <taxon>Pseudomonadati</taxon>
        <taxon>Bacteroidota</taxon>
        <taxon>Bacteroidia</taxon>
        <taxon>Marinilabiliales</taxon>
        <taxon>Marinifilaceae</taxon>
        <taxon>Labilibaculum</taxon>
    </lineage>
</organism>
<evidence type="ECO:0000256" key="3">
    <source>
        <dbReference type="ARBA" id="ARBA00023235"/>
    </source>
</evidence>
<dbReference type="InterPro" id="IPR029000">
    <property type="entry name" value="Cyclophilin-like_dom_sf"/>
</dbReference>
<evidence type="ECO:0000313" key="6">
    <source>
        <dbReference type="EMBL" id="PKQ64477.1"/>
    </source>
</evidence>
<keyword evidence="4" id="KW-0732">Signal</keyword>
<dbReference type="Gene3D" id="2.40.100.10">
    <property type="entry name" value="Cyclophilin-like"/>
    <property type="match status" value="1"/>
</dbReference>
<feature type="chain" id="PRO_5014788047" description="peptidylprolyl isomerase" evidence="4">
    <location>
        <begin position="21"/>
        <end position="191"/>
    </location>
</feature>
<name>A0A2N3I2E8_9BACT</name>
<keyword evidence="2" id="KW-0697">Rotamase</keyword>
<dbReference type="Proteomes" id="UP000233535">
    <property type="component" value="Unassembled WGS sequence"/>
</dbReference>
<dbReference type="InterPro" id="IPR044666">
    <property type="entry name" value="Cyclophilin_A-like"/>
</dbReference>
<evidence type="ECO:0000256" key="1">
    <source>
        <dbReference type="ARBA" id="ARBA00013194"/>
    </source>
</evidence>
<dbReference type="PANTHER" id="PTHR45625">
    <property type="entry name" value="PEPTIDYL-PROLYL CIS-TRANS ISOMERASE-RELATED"/>
    <property type="match status" value="1"/>
</dbReference>
<dbReference type="InterPro" id="IPR002130">
    <property type="entry name" value="Cyclophilin-type_PPIase_dom"/>
</dbReference>
<comment type="caution">
    <text evidence="6">The sequence shown here is derived from an EMBL/GenBank/DDBJ whole genome shotgun (WGS) entry which is preliminary data.</text>
</comment>
<proteinExistence type="predicted"/>
<evidence type="ECO:0000259" key="5">
    <source>
        <dbReference type="PROSITE" id="PS50072"/>
    </source>
</evidence>
<dbReference type="SUPFAM" id="SSF50891">
    <property type="entry name" value="Cyclophilin-like"/>
    <property type="match status" value="1"/>
</dbReference>
<keyword evidence="7" id="KW-1185">Reference proteome</keyword>
<dbReference type="RefSeq" id="WP_180335653.1">
    <property type="nucleotide sequence ID" value="NZ_MVDD01000003.1"/>
</dbReference>
<dbReference type="Pfam" id="PF00160">
    <property type="entry name" value="Pro_isomerase"/>
    <property type="match status" value="1"/>
</dbReference>
<dbReference type="GO" id="GO:0003755">
    <property type="term" value="F:peptidyl-prolyl cis-trans isomerase activity"/>
    <property type="evidence" value="ECO:0007669"/>
    <property type="project" value="UniProtKB-KW"/>
</dbReference>
<gene>
    <name evidence="6" type="ORF">BZG02_06630</name>
</gene>
<evidence type="ECO:0000256" key="4">
    <source>
        <dbReference type="SAM" id="SignalP"/>
    </source>
</evidence>
<reference evidence="6 7" key="1">
    <citation type="journal article" date="2017" name="Front. Microbiol.">
        <title>Labilibaculum manganireducens gen. nov., sp. nov. and Labilibaculum filiforme sp. nov., Novel Bacteroidetes Isolated from Subsurface Sediments of the Baltic Sea.</title>
        <authorList>
            <person name="Vandieken V."/>
            <person name="Marshall I.P."/>
            <person name="Niemann H."/>
            <person name="Engelen B."/>
            <person name="Cypionka H."/>
        </authorList>
    </citation>
    <scope>NUCLEOTIDE SEQUENCE [LARGE SCALE GENOMIC DNA]</scope>
    <source>
        <strain evidence="6 7">59.16B</strain>
    </source>
</reference>
<keyword evidence="3" id="KW-0413">Isomerase</keyword>
<accession>A0A2N3I2E8</accession>
<dbReference type="AlphaFoldDB" id="A0A2N3I2E8"/>
<evidence type="ECO:0000313" key="7">
    <source>
        <dbReference type="Proteomes" id="UP000233535"/>
    </source>
</evidence>